<feature type="domain" description="2EXR" evidence="1">
    <location>
        <begin position="33"/>
        <end position="107"/>
    </location>
</feature>
<evidence type="ECO:0000313" key="2">
    <source>
        <dbReference type="EMBL" id="PWY91591.1"/>
    </source>
</evidence>
<comment type="caution">
    <text evidence="2">The sequence shown here is derived from an EMBL/GenBank/DDBJ whole genome shotgun (WGS) entry which is preliminary data.</text>
</comment>
<accession>A0A317X098</accession>
<keyword evidence="3" id="KW-1185">Reference proteome</keyword>
<gene>
    <name evidence="2" type="ORF">BO94DRAFT_397592</name>
</gene>
<dbReference type="OrthoDB" id="3469466at2759"/>
<reference evidence="2 3" key="1">
    <citation type="submission" date="2016-12" db="EMBL/GenBank/DDBJ databases">
        <title>The genomes of Aspergillus section Nigri reveals drivers in fungal speciation.</title>
        <authorList>
            <consortium name="DOE Joint Genome Institute"/>
            <person name="Vesth T.C."/>
            <person name="Nybo J."/>
            <person name="Theobald S."/>
            <person name="Brandl J."/>
            <person name="Frisvad J.C."/>
            <person name="Nielsen K.F."/>
            <person name="Lyhne E.K."/>
            <person name="Kogle M.E."/>
            <person name="Kuo A."/>
            <person name="Riley R."/>
            <person name="Clum A."/>
            <person name="Nolan M."/>
            <person name="Lipzen A."/>
            <person name="Salamov A."/>
            <person name="Henrissat B."/>
            <person name="Wiebenga A."/>
            <person name="De Vries R.P."/>
            <person name="Grigoriev I.V."/>
            <person name="Mortensen U.H."/>
            <person name="Andersen M.R."/>
            <person name="Baker S.E."/>
        </authorList>
    </citation>
    <scope>NUCLEOTIDE SEQUENCE [LARGE SCALE GENOMIC DNA]</scope>
    <source>
        <strain evidence="2 3">CBS 115572</strain>
    </source>
</reference>
<dbReference type="EMBL" id="MSFK01000009">
    <property type="protein sequence ID" value="PWY91591.1"/>
    <property type="molecule type" value="Genomic_DNA"/>
</dbReference>
<dbReference type="RefSeq" id="XP_025469319.1">
    <property type="nucleotide sequence ID" value="XM_025607375.1"/>
</dbReference>
<organism evidence="2 3">
    <name type="scientific">Aspergillus sclerotioniger CBS 115572</name>
    <dbReference type="NCBI Taxonomy" id="1450535"/>
    <lineage>
        <taxon>Eukaryota</taxon>
        <taxon>Fungi</taxon>
        <taxon>Dikarya</taxon>
        <taxon>Ascomycota</taxon>
        <taxon>Pezizomycotina</taxon>
        <taxon>Eurotiomycetes</taxon>
        <taxon>Eurotiomycetidae</taxon>
        <taxon>Eurotiales</taxon>
        <taxon>Aspergillaceae</taxon>
        <taxon>Aspergillus</taxon>
        <taxon>Aspergillus subgen. Circumdati</taxon>
    </lineage>
</organism>
<proteinExistence type="predicted"/>
<evidence type="ECO:0000313" key="3">
    <source>
        <dbReference type="Proteomes" id="UP000246702"/>
    </source>
</evidence>
<evidence type="ECO:0000259" key="1">
    <source>
        <dbReference type="Pfam" id="PF20150"/>
    </source>
</evidence>
<dbReference type="AlphaFoldDB" id="A0A317X098"/>
<dbReference type="Pfam" id="PF20150">
    <property type="entry name" value="2EXR"/>
    <property type="match status" value="1"/>
</dbReference>
<dbReference type="STRING" id="1450535.A0A317X098"/>
<protein>
    <recommendedName>
        <fullName evidence="1">2EXR domain-containing protein</fullName>
    </recommendedName>
</protein>
<dbReference type="GeneID" id="37109518"/>
<dbReference type="InterPro" id="IPR045518">
    <property type="entry name" value="2EXR"/>
</dbReference>
<name>A0A317X098_9EURO</name>
<sequence>MQRTQHPACIMTSQSHFEIFNLAHSARDSQPTFPDFLCLPIELRPNLIRVHLSTRTEGSSIQEARTIKERYCATVNGHQVLSKLWQVNREARKVALRFYRIHLPCMLRWGVPHDNATV</sequence>
<dbReference type="Proteomes" id="UP000246702">
    <property type="component" value="Unassembled WGS sequence"/>
</dbReference>